<reference evidence="2 3" key="1">
    <citation type="submission" date="2023-07" db="EMBL/GenBank/DDBJ databases">
        <title>Sequencing the genomes of 1000 actinobacteria strains.</title>
        <authorList>
            <person name="Klenk H.-P."/>
        </authorList>
    </citation>
    <scope>NUCLEOTIDE SEQUENCE [LARGE SCALE GENOMIC DNA]</scope>
    <source>
        <strain evidence="2 3">DSM 44508</strain>
    </source>
</reference>
<dbReference type="EMBL" id="JAVDYF010000001">
    <property type="protein sequence ID" value="MDR7354593.1"/>
    <property type="molecule type" value="Genomic_DNA"/>
</dbReference>
<keyword evidence="3" id="KW-1185">Reference proteome</keyword>
<sequence>METFEPHPLRGTDRRSTVKLERRCIQTPFSNFDWEHYQHPIYIRKLRTHQPHFPHNPLPQPQLPALPHPTTRPFLLPHPKNAASHSKRSNYPCIPHPTTRPFLLPHPQNTTSHSKRSSKPHQSATPLLIDANTPNPTTRLFLLSHLKNTASHSKRSSKPHQSATPLLIDANTPNPTTRPFLLPHPKNAASHSKRSSKPHIPHPYCLSTPTPQTRQLDLSCSRTLKTRRRTAKGRTTLASRTPQLDLSSSRTLKTRRRTAKGRTTPASRTPKTRRRTAKGRVRAVRVLRIPFSPTFDLVVGLLLFAQQNFGDLTGDWGWLGNFSTDALANIFTKIDGIYK</sequence>
<evidence type="ECO:0000256" key="1">
    <source>
        <dbReference type="SAM" id="MobiDB-lite"/>
    </source>
</evidence>
<dbReference type="Proteomes" id="UP001183619">
    <property type="component" value="Unassembled WGS sequence"/>
</dbReference>
<feature type="compositionally biased region" description="Polar residues" evidence="1">
    <location>
        <begin position="239"/>
        <end position="249"/>
    </location>
</feature>
<gene>
    <name evidence="2" type="ORF">J2S37_001131</name>
</gene>
<name>A0ABU2B7K6_9CORY</name>
<feature type="region of interest" description="Disordered" evidence="1">
    <location>
        <begin position="148"/>
        <end position="274"/>
    </location>
</feature>
<protein>
    <submittedName>
        <fullName evidence="2">Uncharacterized protein</fullName>
    </submittedName>
</protein>
<evidence type="ECO:0000313" key="2">
    <source>
        <dbReference type="EMBL" id="MDR7354593.1"/>
    </source>
</evidence>
<organism evidence="2 3">
    <name type="scientific">Corynebacterium felinum</name>
    <dbReference type="NCBI Taxonomy" id="131318"/>
    <lineage>
        <taxon>Bacteria</taxon>
        <taxon>Bacillati</taxon>
        <taxon>Actinomycetota</taxon>
        <taxon>Actinomycetes</taxon>
        <taxon>Mycobacteriales</taxon>
        <taxon>Corynebacteriaceae</taxon>
        <taxon>Corynebacterium</taxon>
    </lineage>
</organism>
<comment type="caution">
    <text evidence="2">The sequence shown here is derived from an EMBL/GenBank/DDBJ whole genome shotgun (WGS) entry which is preliminary data.</text>
</comment>
<feature type="compositionally biased region" description="Basic residues" evidence="1">
    <location>
        <begin position="191"/>
        <end position="200"/>
    </location>
</feature>
<accession>A0ABU2B7K6</accession>
<feature type="region of interest" description="Disordered" evidence="1">
    <location>
        <begin position="100"/>
        <end position="133"/>
    </location>
</feature>
<evidence type="ECO:0000313" key="3">
    <source>
        <dbReference type="Proteomes" id="UP001183619"/>
    </source>
</evidence>
<proteinExistence type="predicted"/>
<feature type="compositionally biased region" description="Polar residues" evidence="1">
    <location>
        <begin position="207"/>
        <end position="221"/>
    </location>
</feature>